<keyword evidence="3" id="KW-1185">Reference proteome</keyword>
<sequence length="110" mass="12504">MWIRWDGPNAGALVNGTGRDLLSFRVLVPGPSRVRARADWYEDKDVLRANGEVTFSRLDRRGPDPVMRVRFKLGLGPRFDWITKQISLRPPAPGIPEQDPWSLGARTRKP</sequence>
<dbReference type="Proteomes" id="UP000265419">
    <property type="component" value="Unassembled WGS sequence"/>
</dbReference>
<protein>
    <submittedName>
        <fullName evidence="2">Uncharacterized protein</fullName>
    </submittedName>
</protein>
<proteinExistence type="predicted"/>
<evidence type="ECO:0000313" key="3">
    <source>
        <dbReference type="Proteomes" id="UP000265419"/>
    </source>
</evidence>
<feature type="region of interest" description="Disordered" evidence="1">
    <location>
        <begin position="89"/>
        <end position="110"/>
    </location>
</feature>
<dbReference type="EMBL" id="QQXK01000019">
    <property type="protein sequence ID" value="RII41887.1"/>
    <property type="molecule type" value="Genomic_DNA"/>
</dbReference>
<evidence type="ECO:0000313" key="2">
    <source>
        <dbReference type="EMBL" id="RII41887.1"/>
    </source>
</evidence>
<evidence type="ECO:0000256" key="1">
    <source>
        <dbReference type="SAM" id="MobiDB-lite"/>
    </source>
</evidence>
<name>A0A399JBH4_9MICC</name>
<reference evidence="2 3" key="1">
    <citation type="submission" date="2018-07" db="EMBL/GenBank/DDBJ databases">
        <title>Arthrobacter sp. nov., isolated from raw cow's milk with high bacterial count.</title>
        <authorList>
            <person name="Hahne J."/>
            <person name="Isele D."/>
            <person name="Lipski A."/>
        </authorList>
    </citation>
    <scope>NUCLEOTIDE SEQUENCE [LARGE SCALE GENOMIC DNA]</scope>
    <source>
        <strain evidence="2 3">JZ R-35</strain>
    </source>
</reference>
<gene>
    <name evidence="2" type="ORF">DWB68_10190</name>
</gene>
<organism evidence="2 3">
    <name type="scientific">Galactobacter valiniphilus</name>
    <dbReference type="NCBI Taxonomy" id="2676122"/>
    <lineage>
        <taxon>Bacteria</taxon>
        <taxon>Bacillati</taxon>
        <taxon>Actinomycetota</taxon>
        <taxon>Actinomycetes</taxon>
        <taxon>Micrococcales</taxon>
        <taxon>Micrococcaceae</taxon>
        <taxon>Galactobacter</taxon>
    </lineage>
</organism>
<accession>A0A399JBH4</accession>
<dbReference type="AlphaFoldDB" id="A0A399JBH4"/>
<comment type="caution">
    <text evidence="2">The sequence shown here is derived from an EMBL/GenBank/DDBJ whole genome shotgun (WGS) entry which is preliminary data.</text>
</comment>